<comment type="subcellular location">
    <subcellularLocation>
        <location evidence="1">Membrane</location>
        <topology evidence="1">Multi-pass membrane protein</topology>
    </subcellularLocation>
</comment>
<sequence>MDIVYHNGTNGSSPWVDFYPYTPSASAGYAFMGLFGVATVAHFVFIFLFRAPYFLPMIIGGICETFGYYGRAWSHQSRTDIGSWALGAMLIMTAPPLLAATIYMVLGRIIRSFDAEHLSRMRVKRLTLTFVLNDVICFCTQLGGIGIQVTGDANIISIGDKVVLAGLIFSLFIFALFVWIAVDFHRRLSREPTKILLIKPEESIPWKRYMIALYISSLAMIIRNLVRAIQFGASRLSPVNTQEAYIYVFDAFMMFISMAVLLVYHPGNLIKKARRIATVNQLHRELVTPEVGDDAANYGHIPMTDRI</sequence>
<evidence type="ECO:0000256" key="2">
    <source>
        <dbReference type="ARBA" id="ARBA00022692"/>
    </source>
</evidence>
<feature type="transmembrane region" description="Helical" evidence="5">
    <location>
        <begin position="53"/>
        <end position="69"/>
    </location>
</feature>
<dbReference type="EMBL" id="CP055901">
    <property type="protein sequence ID" value="QKX61238.1"/>
    <property type="molecule type" value="Genomic_DNA"/>
</dbReference>
<dbReference type="InterPro" id="IPR007568">
    <property type="entry name" value="RTA1"/>
</dbReference>
<feature type="transmembrane region" description="Helical" evidence="5">
    <location>
        <begin position="209"/>
        <end position="226"/>
    </location>
</feature>
<accession>A0A7H8R5N3</accession>
<dbReference type="AlphaFoldDB" id="A0A7H8R5N3"/>
<organism evidence="6 7">
    <name type="scientific">Talaromyces rugulosus</name>
    <name type="common">Penicillium rugulosum</name>
    <dbReference type="NCBI Taxonomy" id="121627"/>
    <lineage>
        <taxon>Eukaryota</taxon>
        <taxon>Fungi</taxon>
        <taxon>Dikarya</taxon>
        <taxon>Ascomycota</taxon>
        <taxon>Pezizomycotina</taxon>
        <taxon>Eurotiomycetes</taxon>
        <taxon>Eurotiomycetidae</taxon>
        <taxon>Eurotiales</taxon>
        <taxon>Trichocomaceae</taxon>
        <taxon>Talaromyces</taxon>
        <taxon>Talaromyces sect. Islandici</taxon>
    </lineage>
</organism>
<evidence type="ECO:0000313" key="7">
    <source>
        <dbReference type="Proteomes" id="UP000509510"/>
    </source>
</evidence>
<protein>
    <recommendedName>
        <fullName evidence="8">RTA1 domain protein</fullName>
    </recommendedName>
</protein>
<keyword evidence="7" id="KW-1185">Reference proteome</keyword>
<gene>
    <name evidence="6" type="ORF">TRUGW13939_08385</name>
</gene>
<feature type="transmembrane region" description="Helical" evidence="5">
    <location>
        <begin position="162"/>
        <end position="182"/>
    </location>
</feature>
<keyword evidence="2 5" id="KW-0812">Transmembrane</keyword>
<name>A0A7H8R5N3_TALRU</name>
<evidence type="ECO:0000313" key="6">
    <source>
        <dbReference type="EMBL" id="QKX61238.1"/>
    </source>
</evidence>
<reference evidence="7" key="1">
    <citation type="submission" date="2020-06" db="EMBL/GenBank/DDBJ databases">
        <title>A chromosome-scale genome assembly of Talaromyces rugulosus W13939.</title>
        <authorList>
            <person name="Wang B."/>
            <person name="Guo L."/>
            <person name="Ye K."/>
            <person name="Wang L."/>
        </authorList>
    </citation>
    <scope>NUCLEOTIDE SEQUENCE [LARGE SCALE GENOMIC DNA]</scope>
    <source>
        <strain evidence="7">W13939</strain>
    </source>
</reference>
<evidence type="ECO:0000256" key="5">
    <source>
        <dbReference type="SAM" id="Phobius"/>
    </source>
</evidence>
<evidence type="ECO:0000256" key="3">
    <source>
        <dbReference type="ARBA" id="ARBA00022989"/>
    </source>
</evidence>
<feature type="transmembrane region" description="Helical" evidence="5">
    <location>
        <begin position="81"/>
        <end position="106"/>
    </location>
</feature>
<dbReference type="GO" id="GO:0016020">
    <property type="term" value="C:membrane"/>
    <property type="evidence" value="ECO:0007669"/>
    <property type="project" value="UniProtKB-SubCell"/>
</dbReference>
<evidence type="ECO:0000256" key="4">
    <source>
        <dbReference type="ARBA" id="ARBA00023136"/>
    </source>
</evidence>
<dbReference type="RefSeq" id="XP_035347413.1">
    <property type="nucleotide sequence ID" value="XM_035491520.1"/>
</dbReference>
<feature type="transmembrane region" description="Helical" evidence="5">
    <location>
        <begin position="126"/>
        <end position="150"/>
    </location>
</feature>
<dbReference type="Pfam" id="PF04479">
    <property type="entry name" value="RTA1"/>
    <property type="match status" value="1"/>
</dbReference>
<dbReference type="Proteomes" id="UP000509510">
    <property type="component" value="Chromosome IV"/>
</dbReference>
<keyword evidence="4 5" id="KW-0472">Membrane</keyword>
<proteinExistence type="predicted"/>
<dbReference type="KEGG" id="trg:TRUGW13939_08385"/>
<dbReference type="PANTHER" id="PTHR31465:SF17">
    <property type="entry name" value="DOMAIN PROTEIN, PUTATIVE (AFU_ORTHOLOGUE AFUA_5G09900)-RELATED"/>
    <property type="match status" value="1"/>
</dbReference>
<dbReference type="PANTHER" id="PTHR31465">
    <property type="entry name" value="PROTEIN RTA1-RELATED"/>
    <property type="match status" value="1"/>
</dbReference>
<evidence type="ECO:0000256" key="1">
    <source>
        <dbReference type="ARBA" id="ARBA00004141"/>
    </source>
</evidence>
<feature type="transmembrane region" description="Helical" evidence="5">
    <location>
        <begin position="246"/>
        <end position="265"/>
    </location>
</feature>
<evidence type="ECO:0008006" key="8">
    <source>
        <dbReference type="Google" id="ProtNLM"/>
    </source>
</evidence>
<dbReference type="OrthoDB" id="3358017at2759"/>
<feature type="transmembrane region" description="Helical" evidence="5">
    <location>
        <begin position="27"/>
        <end position="48"/>
    </location>
</feature>
<dbReference type="GeneID" id="55995874"/>
<keyword evidence="3 5" id="KW-1133">Transmembrane helix</keyword>